<dbReference type="Proteomes" id="UP000004605">
    <property type="component" value="Unassembled WGS sequence"/>
</dbReference>
<sequence>MNQHEQQPLTEDQALELIIGYIMDNDFYCTSEGNLGIKKSFKRAVSITEALDLLRDNMEELKEQGIIR</sequence>
<dbReference type="EMBL" id="AFWF01000224">
    <property type="protein sequence ID" value="EGU35575.1"/>
    <property type="molecule type" value="Genomic_DNA"/>
</dbReference>
<name>F9S5P6_9VIBR</name>
<accession>F9S5P6</accession>
<comment type="caution">
    <text evidence="1">The sequence shown here is derived from an EMBL/GenBank/DDBJ whole genome shotgun (WGS) entry which is preliminary data.</text>
</comment>
<reference evidence="1 2" key="1">
    <citation type="journal article" date="2012" name="Int. J. Syst. Evol. Microbiol.">
        <title>Vibrio caribbeanicus sp. nov., isolated from the marine sponge Scleritoderma cyanea.</title>
        <authorList>
            <person name="Hoffmann M."/>
            <person name="Monday S.R."/>
            <person name="Allard M.W."/>
            <person name="Strain E.A."/>
            <person name="Whittaker P."/>
            <person name="Naum M."/>
            <person name="McCarthy P.J."/>
            <person name="Lopez J.V."/>
            <person name="Fischer M."/>
            <person name="Brown E.W."/>
        </authorList>
    </citation>
    <scope>NUCLEOTIDE SEQUENCE [LARGE SCALE GENOMIC DNA]</scope>
    <source>
        <strain evidence="1 2">ATCC 700023</strain>
    </source>
</reference>
<protein>
    <submittedName>
        <fullName evidence="1">Uncharacterized protein</fullName>
    </submittedName>
</protein>
<proteinExistence type="predicted"/>
<evidence type="ECO:0000313" key="2">
    <source>
        <dbReference type="Proteomes" id="UP000004605"/>
    </source>
</evidence>
<keyword evidence="2" id="KW-1185">Reference proteome</keyword>
<dbReference type="RefSeq" id="WP_006713818.1">
    <property type="nucleotide sequence ID" value="NZ_AFWF01000224.1"/>
</dbReference>
<gene>
    <name evidence="1" type="ORF">VII00023_08724</name>
</gene>
<organism evidence="1 2">
    <name type="scientific">Vibrio ichthyoenteri ATCC 700023</name>
    <dbReference type="NCBI Taxonomy" id="870968"/>
    <lineage>
        <taxon>Bacteria</taxon>
        <taxon>Pseudomonadati</taxon>
        <taxon>Pseudomonadota</taxon>
        <taxon>Gammaproteobacteria</taxon>
        <taxon>Vibrionales</taxon>
        <taxon>Vibrionaceae</taxon>
        <taxon>Vibrio</taxon>
    </lineage>
</organism>
<evidence type="ECO:0000313" key="1">
    <source>
        <dbReference type="EMBL" id="EGU35575.1"/>
    </source>
</evidence>
<dbReference type="AlphaFoldDB" id="F9S5P6"/>